<dbReference type="Proteomes" id="UP000003688">
    <property type="component" value="Unassembled WGS sequence"/>
</dbReference>
<dbReference type="CDD" id="cd00093">
    <property type="entry name" value="HTH_XRE"/>
    <property type="match status" value="1"/>
</dbReference>
<dbReference type="AlphaFoldDB" id="B9XHC4"/>
<accession>B9XHC4</accession>
<proteinExistence type="predicted"/>
<dbReference type="PANTHER" id="PTHR34475:SF1">
    <property type="entry name" value="CYTOSKELETON PROTEIN RODZ"/>
    <property type="match status" value="1"/>
</dbReference>
<gene>
    <name evidence="3" type="ORF">Cflav_PD3617</name>
</gene>
<dbReference type="PANTHER" id="PTHR34475">
    <property type="match status" value="1"/>
</dbReference>
<dbReference type="InterPro" id="IPR010982">
    <property type="entry name" value="Lambda_DNA-bd_dom_sf"/>
</dbReference>
<reference evidence="3 4" key="1">
    <citation type="journal article" date="2011" name="J. Bacteriol.">
        <title>Genome sequence of 'Pedosphaera parvula' Ellin514, an aerobic Verrucomicrobial isolate from pasture soil.</title>
        <authorList>
            <person name="Kant R."/>
            <person name="van Passel M.W."/>
            <person name="Sangwan P."/>
            <person name="Palva A."/>
            <person name="Lucas S."/>
            <person name="Copeland A."/>
            <person name="Lapidus A."/>
            <person name="Glavina Del Rio T."/>
            <person name="Dalin E."/>
            <person name="Tice H."/>
            <person name="Bruce D."/>
            <person name="Goodwin L."/>
            <person name="Pitluck S."/>
            <person name="Chertkov O."/>
            <person name="Larimer F.W."/>
            <person name="Land M.L."/>
            <person name="Hauser L."/>
            <person name="Brettin T.S."/>
            <person name="Detter J.C."/>
            <person name="Han S."/>
            <person name="de Vos W.M."/>
            <person name="Janssen P.H."/>
            <person name="Smidt H."/>
        </authorList>
    </citation>
    <scope>NUCLEOTIDE SEQUENCE [LARGE SCALE GENOMIC DNA]</scope>
    <source>
        <strain evidence="3 4">Ellin514</strain>
    </source>
</reference>
<feature type="compositionally biased region" description="Low complexity" evidence="1">
    <location>
        <begin position="140"/>
        <end position="149"/>
    </location>
</feature>
<keyword evidence="2" id="KW-1133">Transmembrane helix</keyword>
<dbReference type="GO" id="GO:0003677">
    <property type="term" value="F:DNA binding"/>
    <property type="evidence" value="ECO:0007669"/>
    <property type="project" value="InterPro"/>
</dbReference>
<name>B9XHC4_PEDPL</name>
<organism evidence="3 4">
    <name type="scientific">Pedosphaera parvula (strain Ellin514)</name>
    <dbReference type="NCBI Taxonomy" id="320771"/>
    <lineage>
        <taxon>Bacteria</taxon>
        <taxon>Pseudomonadati</taxon>
        <taxon>Verrucomicrobiota</taxon>
        <taxon>Pedosphaerae</taxon>
        <taxon>Pedosphaerales</taxon>
        <taxon>Pedosphaeraceae</taxon>
        <taxon>Pedosphaera</taxon>
    </lineage>
</organism>
<dbReference type="InterPro" id="IPR050400">
    <property type="entry name" value="Bact_Cytoskel_RodZ"/>
</dbReference>
<dbReference type="SUPFAM" id="SSF47413">
    <property type="entry name" value="lambda repressor-like DNA-binding domains"/>
    <property type="match status" value="1"/>
</dbReference>
<evidence type="ECO:0000313" key="3">
    <source>
        <dbReference type="EMBL" id="EEF60759.1"/>
    </source>
</evidence>
<dbReference type="EMBL" id="ABOX02000014">
    <property type="protein sequence ID" value="EEF60759.1"/>
    <property type="molecule type" value="Genomic_DNA"/>
</dbReference>
<keyword evidence="2" id="KW-0812">Transmembrane</keyword>
<feature type="transmembrane region" description="Helical" evidence="2">
    <location>
        <begin position="109"/>
        <end position="129"/>
    </location>
</feature>
<sequence length="168" mass="18577">MPDMSTVAEHLRQTRETKNLTINQVAEVTKIRTDHVRALEEGDYNVFSAPVYIRGFVRTYANFLKLDVPQLLAVLDGELGGTTKFREPPPLTDQSKGVMDFLTLQLSKVNWRVAIVLLLVLGVAGFVYLGTRSSHKSSKSDPLSKLPPASYKPQPGGETLPLPAPRHP</sequence>
<comment type="caution">
    <text evidence="3">The sequence shown here is derived from an EMBL/GenBank/DDBJ whole genome shotgun (WGS) entry which is preliminary data.</text>
</comment>
<dbReference type="InterPro" id="IPR001387">
    <property type="entry name" value="Cro/C1-type_HTH"/>
</dbReference>
<dbReference type="STRING" id="320771.Cflav_PD3617"/>
<keyword evidence="2" id="KW-0472">Membrane</keyword>
<protein>
    <submittedName>
        <fullName evidence="3">XRE family transcriptional regulator</fullName>
    </submittedName>
</protein>
<evidence type="ECO:0000256" key="2">
    <source>
        <dbReference type="SAM" id="Phobius"/>
    </source>
</evidence>
<keyword evidence="4" id="KW-1185">Reference proteome</keyword>
<evidence type="ECO:0000256" key="1">
    <source>
        <dbReference type="SAM" id="MobiDB-lite"/>
    </source>
</evidence>
<evidence type="ECO:0000313" key="4">
    <source>
        <dbReference type="Proteomes" id="UP000003688"/>
    </source>
</evidence>
<feature type="region of interest" description="Disordered" evidence="1">
    <location>
        <begin position="132"/>
        <end position="168"/>
    </location>
</feature>
<dbReference type="Gene3D" id="1.10.260.40">
    <property type="entry name" value="lambda repressor-like DNA-binding domains"/>
    <property type="match status" value="1"/>
</dbReference>
<dbReference type="Pfam" id="PF13413">
    <property type="entry name" value="HTH_25"/>
    <property type="match status" value="1"/>
</dbReference>